<organism evidence="2">
    <name type="scientific">marine sediment metagenome</name>
    <dbReference type="NCBI Taxonomy" id="412755"/>
    <lineage>
        <taxon>unclassified sequences</taxon>
        <taxon>metagenomes</taxon>
        <taxon>ecological metagenomes</taxon>
    </lineage>
</organism>
<proteinExistence type="predicted"/>
<dbReference type="SUPFAM" id="SSF51126">
    <property type="entry name" value="Pectin lyase-like"/>
    <property type="match status" value="1"/>
</dbReference>
<feature type="domain" description="Rhamnogalacturonase A/B/Epimerase-like pectate lyase" evidence="1">
    <location>
        <begin position="27"/>
        <end position="81"/>
    </location>
</feature>
<dbReference type="PANTHER" id="PTHR31339:SF9">
    <property type="entry name" value="PLASMIN AND FIBRONECTIN-BINDING PROTEIN A"/>
    <property type="match status" value="1"/>
</dbReference>
<reference evidence="2" key="1">
    <citation type="journal article" date="2014" name="Front. Microbiol.">
        <title>High frequency of phylogenetically diverse reductive dehalogenase-homologous genes in deep subseafloor sedimentary metagenomes.</title>
        <authorList>
            <person name="Kawai M."/>
            <person name="Futagami T."/>
            <person name="Toyoda A."/>
            <person name="Takaki Y."/>
            <person name="Nishi S."/>
            <person name="Hori S."/>
            <person name="Arai W."/>
            <person name="Tsubouchi T."/>
            <person name="Morono Y."/>
            <person name="Uchiyama I."/>
            <person name="Ito T."/>
            <person name="Fujiyama A."/>
            <person name="Inagaki F."/>
            <person name="Takami H."/>
        </authorList>
    </citation>
    <scope>NUCLEOTIDE SEQUENCE</scope>
    <source>
        <strain evidence="2">Expedition CK06-06</strain>
    </source>
</reference>
<dbReference type="InterPro" id="IPR011050">
    <property type="entry name" value="Pectin_lyase_fold/virulence"/>
</dbReference>
<sequence>MKKRILNNLFIYFFLLIFGSVSFSAEFNACDYGAKSDGNTVCTEAIQKAIDACSKAGGGTVVFSPGTYLTGSIFLKDKVDLRVDKQVTIKGVQDDSAYPQVFTRVAGIEIIWPAALINAHNLSGVKIYGEGTIDGSGEMWWDRYWKMREDYDKKGLRWVVENSLFHNDSL</sequence>
<comment type="caution">
    <text evidence="2">The sequence shown here is derived from an EMBL/GenBank/DDBJ whole genome shotgun (WGS) entry which is preliminary data.</text>
</comment>
<evidence type="ECO:0000259" key="1">
    <source>
        <dbReference type="Pfam" id="PF12708"/>
    </source>
</evidence>
<dbReference type="Pfam" id="PF12708">
    <property type="entry name" value="Pect-lyase_RHGA_epim"/>
    <property type="match status" value="1"/>
</dbReference>
<dbReference type="InterPro" id="IPR024535">
    <property type="entry name" value="RHGA/B-epi-like_pectate_lyase"/>
</dbReference>
<accession>X1EU60</accession>
<dbReference type="InterPro" id="IPR012334">
    <property type="entry name" value="Pectin_lyas_fold"/>
</dbReference>
<dbReference type="PANTHER" id="PTHR31339">
    <property type="entry name" value="PECTIN LYASE-RELATED"/>
    <property type="match status" value="1"/>
</dbReference>
<dbReference type="InterPro" id="IPR051801">
    <property type="entry name" value="GH28_Enzymes"/>
</dbReference>
<name>X1EU60_9ZZZZ</name>
<dbReference type="AlphaFoldDB" id="X1EU60"/>
<gene>
    <name evidence="2" type="ORF">S01H4_52373</name>
</gene>
<evidence type="ECO:0000313" key="2">
    <source>
        <dbReference type="EMBL" id="GAH12168.1"/>
    </source>
</evidence>
<dbReference type="EMBL" id="BART01029915">
    <property type="protein sequence ID" value="GAH12168.1"/>
    <property type="molecule type" value="Genomic_DNA"/>
</dbReference>
<dbReference type="Gene3D" id="2.160.20.10">
    <property type="entry name" value="Single-stranded right-handed beta-helix, Pectin lyase-like"/>
    <property type="match status" value="1"/>
</dbReference>
<protein>
    <recommendedName>
        <fullName evidence="1">Rhamnogalacturonase A/B/Epimerase-like pectate lyase domain-containing protein</fullName>
    </recommendedName>
</protein>